<dbReference type="Pfam" id="PF07751">
    <property type="entry name" value="Abi_2"/>
    <property type="match status" value="1"/>
</dbReference>
<dbReference type="KEGG" id="pdh:B9T62_36810"/>
<dbReference type="InterPro" id="IPR017034">
    <property type="entry name" value="Abi_system_AbiD/AbiF"/>
</dbReference>
<dbReference type="EMBL" id="CP021780">
    <property type="protein sequence ID" value="ASA25805.1"/>
    <property type="molecule type" value="Genomic_DNA"/>
</dbReference>
<accession>A0A2Z2KMZ1</accession>
<name>A0A2Z2KMZ1_9BACL</name>
<keyword evidence="2" id="KW-1185">Reference proteome</keyword>
<evidence type="ECO:0000313" key="1">
    <source>
        <dbReference type="EMBL" id="ASA25805.1"/>
    </source>
</evidence>
<proteinExistence type="predicted"/>
<organism evidence="1 2">
    <name type="scientific">Paenibacillus donghaensis</name>
    <dbReference type="NCBI Taxonomy" id="414771"/>
    <lineage>
        <taxon>Bacteria</taxon>
        <taxon>Bacillati</taxon>
        <taxon>Bacillota</taxon>
        <taxon>Bacilli</taxon>
        <taxon>Bacillales</taxon>
        <taxon>Paenibacillaceae</taxon>
        <taxon>Paenibacillus</taxon>
    </lineage>
</organism>
<sequence length="305" mass="35799">MRTKVGLLLFRRNSMDPQDSVALKPPATFESQLQILKSRGLIIEDEDLAIRALQRINYYRLSAYGLSLKRNDQFFEGVTFSQIHALYEFDHRFRYLIMDMTEQVEIAFRTQISYHIAHTYGVLGHLQSVHFENEGYHSLFVNELDKEVRRSQEIFIKYHFDKYGGLIPVWVAVEVLSFGALSKLFSNMKSIDKNHIAKTNYRAPAVYLESWLKCLSYIRNICAHYGRIYNRPLTSKPRLNDQSKKMGIQQNKIFADIYVLKQLIPDRDKWSDFVIRLEALVSAYEEVVELERIGFPGNWEDILIK</sequence>
<evidence type="ECO:0008006" key="3">
    <source>
        <dbReference type="Google" id="ProtNLM"/>
    </source>
</evidence>
<gene>
    <name evidence="1" type="ORF">B9T62_36810</name>
</gene>
<evidence type="ECO:0000313" key="2">
    <source>
        <dbReference type="Proteomes" id="UP000249890"/>
    </source>
</evidence>
<protein>
    <recommendedName>
        <fullName evidence="3">CAAX protease</fullName>
    </recommendedName>
</protein>
<reference evidence="1 2" key="1">
    <citation type="submission" date="2017-06" db="EMBL/GenBank/DDBJ databases">
        <title>Complete genome sequence of Paenibacillus donghaensis KCTC 13049T isolated from East Sea sediment, South Korea.</title>
        <authorList>
            <person name="Jung B.K."/>
            <person name="Hong S.-J."/>
            <person name="Shin J.-H."/>
        </authorList>
    </citation>
    <scope>NUCLEOTIDE SEQUENCE [LARGE SCALE GENOMIC DNA]</scope>
    <source>
        <strain evidence="1 2">KCTC 13049</strain>
    </source>
</reference>
<dbReference type="AlphaFoldDB" id="A0A2Z2KMZ1"/>
<dbReference type="InterPro" id="IPR011664">
    <property type="entry name" value="Abi_system_AbiD/AbiF-like"/>
</dbReference>
<dbReference type="PIRSF" id="PIRSF034934">
    <property type="entry name" value="AbiF_AbiD"/>
    <property type="match status" value="1"/>
</dbReference>
<dbReference type="Proteomes" id="UP000249890">
    <property type="component" value="Chromosome"/>
</dbReference>